<gene>
    <name evidence="3" type="primary">ureF</name>
    <name evidence="4" type="ORF">GCM10009559_75910</name>
</gene>
<comment type="subunit">
    <text evidence="3">UreD, UreF and UreG form a complex that acts as a GTP-hydrolysis-dependent molecular chaperone, activating the urease apoprotein by helping to assemble the nickel containing metallocenter of UreC. The UreE protein probably delivers the nickel.</text>
</comment>
<dbReference type="PIRSF" id="PIRSF009467">
    <property type="entry name" value="Ureas_acces_UreF"/>
    <property type="match status" value="1"/>
</dbReference>
<dbReference type="InterPro" id="IPR002639">
    <property type="entry name" value="UreF"/>
</dbReference>
<evidence type="ECO:0000256" key="1">
    <source>
        <dbReference type="ARBA" id="ARBA00022988"/>
    </source>
</evidence>
<comment type="function">
    <text evidence="3">Required for maturation of urease via the functional incorporation of the urease nickel metallocenter.</text>
</comment>
<keyword evidence="3" id="KW-0963">Cytoplasm</keyword>
<dbReference type="PANTHER" id="PTHR33620">
    <property type="entry name" value="UREASE ACCESSORY PROTEIN F"/>
    <property type="match status" value="1"/>
</dbReference>
<dbReference type="Pfam" id="PF01730">
    <property type="entry name" value="UreF"/>
    <property type="match status" value="1"/>
</dbReference>
<dbReference type="RefSeq" id="WP_343946688.1">
    <property type="nucleotide sequence ID" value="NZ_BAAAHP010000306.1"/>
</dbReference>
<evidence type="ECO:0000313" key="5">
    <source>
        <dbReference type="Proteomes" id="UP001499967"/>
    </source>
</evidence>
<comment type="caution">
    <text evidence="4">The sequence shown here is derived from an EMBL/GenBank/DDBJ whole genome shotgun (WGS) entry which is preliminary data.</text>
</comment>
<dbReference type="Proteomes" id="UP001499967">
    <property type="component" value="Unassembled WGS sequence"/>
</dbReference>
<comment type="similarity">
    <text evidence="3">Belongs to the UreF family.</text>
</comment>
<sequence>MPDPAVARARSRELTGFLSVLQLSDSAFPSGRYTLSSGLETLAQTGRLTTPADPALLSALLRDHLQLAVAPSDGVGLVCAHRATSTPDSTDLDLVTRADARLTAVKLSREARDTSTRTGRALLRVATSTFGHGAVSDYARQVESGRSPGNHAVVLGVVSACLGVPRLESVAGELFAFSANWVAAAVRLAVTDHRTAQAVLHDARAVMAEAASDAVDKDVSDITSCTPFLDVMTMLHEVSELRLFAS</sequence>
<reference evidence="5" key="1">
    <citation type="journal article" date="2019" name="Int. J. Syst. Evol. Microbiol.">
        <title>The Global Catalogue of Microorganisms (GCM) 10K type strain sequencing project: providing services to taxonomists for standard genome sequencing and annotation.</title>
        <authorList>
            <consortium name="The Broad Institute Genomics Platform"/>
            <consortium name="The Broad Institute Genome Sequencing Center for Infectious Disease"/>
            <person name="Wu L."/>
            <person name="Ma J."/>
        </authorList>
    </citation>
    <scope>NUCLEOTIDE SEQUENCE [LARGE SCALE GENOMIC DNA]</scope>
    <source>
        <strain evidence="5">JCM 11117</strain>
    </source>
</reference>
<accession>A0ABP3YYW9</accession>
<name>A0ABP3YYW9_9PSEU</name>
<dbReference type="Gene3D" id="1.10.4190.10">
    <property type="entry name" value="Urease accessory protein UreF"/>
    <property type="match status" value="1"/>
</dbReference>
<keyword evidence="2 3" id="KW-0143">Chaperone</keyword>
<evidence type="ECO:0000313" key="4">
    <source>
        <dbReference type="EMBL" id="GAA0907237.1"/>
    </source>
</evidence>
<protein>
    <recommendedName>
        <fullName evidence="3">Urease accessory protein UreF</fullName>
    </recommendedName>
</protein>
<dbReference type="PANTHER" id="PTHR33620:SF1">
    <property type="entry name" value="UREASE ACCESSORY PROTEIN F"/>
    <property type="match status" value="1"/>
</dbReference>
<keyword evidence="5" id="KW-1185">Reference proteome</keyword>
<dbReference type="HAMAP" id="MF_01385">
    <property type="entry name" value="UreF"/>
    <property type="match status" value="1"/>
</dbReference>
<dbReference type="EMBL" id="BAAAHP010000306">
    <property type="protein sequence ID" value="GAA0907237.1"/>
    <property type="molecule type" value="Genomic_DNA"/>
</dbReference>
<proteinExistence type="inferred from homology"/>
<comment type="subcellular location">
    <subcellularLocation>
        <location evidence="3">Cytoplasm</location>
    </subcellularLocation>
</comment>
<evidence type="ECO:0000256" key="3">
    <source>
        <dbReference type="HAMAP-Rule" id="MF_01385"/>
    </source>
</evidence>
<keyword evidence="1 3" id="KW-0996">Nickel insertion</keyword>
<organism evidence="4 5">
    <name type="scientific">Pseudonocardia zijingensis</name>
    <dbReference type="NCBI Taxonomy" id="153376"/>
    <lineage>
        <taxon>Bacteria</taxon>
        <taxon>Bacillati</taxon>
        <taxon>Actinomycetota</taxon>
        <taxon>Actinomycetes</taxon>
        <taxon>Pseudonocardiales</taxon>
        <taxon>Pseudonocardiaceae</taxon>
        <taxon>Pseudonocardia</taxon>
    </lineage>
</organism>
<evidence type="ECO:0000256" key="2">
    <source>
        <dbReference type="ARBA" id="ARBA00023186"/>
    </source>
</evidence>
<dbReference type="InterPro" id="IPR038277">
    <property type="entry name" value="UreF_sf"/>
</dbReference>